<sequence>MHQSERIKQQQFNVLSHLQNMLERTVIKAETVMLGDVDERVAPLVLIVKAWAKKHKINSARDNTLSSYSLVLMVIHYLQSGVQPPVLPFLQQEYPELFNKYLDVNELDYTRGSVFSKQRFQNNNGQHHLSELLIGFFNYYAYKFNFKTDKVSITGTSMQDTAPMPAGSPENDSSSQNLMVCFRMTVDTASQVTSNKPVRDENPVVTPENVESNEENDDFDRTELEKVLL</sequence>
<dbReference type="GO" id="GO:0031123">
    <property type="term" value="P:RNA 3'-end processing"/>
    <property type="evidence" value="ECO:0007669"/>
    <property type="project" value="TreeGrafter"/>
</dbReference>
<evidence type="ECO:0000256" key="1">
    <source>
        <dbReference type="ARBA" id="ARBA00022679"/>
    </source>
</evidence>
<evidence type="ECO:0000313" key="7">
    <source>
        <dbReference type="Proteomes" id="UP000887574"/>
    </source>
</evidence>
<keyword evidence="2" id="KW-0479">Metal-binding</keyword>
<evidence type="ECO:0000259" key="6">
    <source>
        <dbReference type="Pfam" id="PF03828"/>
    </source>
</evidence>
<dbReference type="GO" id="GO:1990817">
    <property type="term" value="F:poly(A) RNA polymerase activity"/>
    <property type="evidence" value="ECO:0007669"/>
    <property type="project" value="TreeGrafter"/>
</dbReference>
<organism evidence="7 8">
    <name type="scientific">Ditylenchus dipsaci</name>
    <dbReference type="NCBI Taxonomy" id="166011"/>
    <lineage>
        <taxon>Eukaryota</taxon>
        <taxon>Metazoa</taxon>
        <taxon>Ecdysozoa</taxon>
        <taxon>Nematoda</taxon>
        <taxon>Chromadorea</taxon>
        <taxon>Rhabditida</taxon>
        <taxon>Tylenchina</taxon>
        <taxon>Tylenchomorpha</taxon>
        <taxon>Sphaerularioidea</taxon>
        <taxon>Anguinidae</taxon>
        <taxon>Anguininae</taxon>
        <taxon>Ditylenchus</taxon>
    </lineage>
</organism>
<evidence type="ECO:0000256" key="5">
    <source>
        <dbReference type="SAM" id="MobiDB-lite"/>
    </source>
</evidence>
<accession>A0A915E549</accession>
<comment type="similarity">
    <text evidence="4">Belongs to the DNA polymerase type-B-like family. GLD2 subfamily.</text>
</comment>
<name>A0A915E549_9BILA</name>
<dbReference type="Gene3D" id="1.10.1410.10">
    <property type="match status" value="1"/>
</dbReference>
<evidence type="ECO:0000256" key="2">
    <source>
        <dbReference type="ARBA" id="ARBA00022723"/>
    </source>
</evidence>
<keyword evidence="3" id="KW-0460">Magnesium</keyword>
<evidence type="ECO:0000313" key="8">
    <source>
        <dbReference type="WBParaSite" id="jg26808"/>
    </source>
</evidence>
<dbReference type="Pfam" id="PF03828">
    <property type="entry name" value="PAP_assoc"/>
    <property type="match status" value="1"/>
</dbReference>
<dbReference type="AlphaFoldDB" id="A0A915E549"/>
<dbReference type="GO" id="GO:0046872">
    <property type="term" value="F:metal ion binding"/>
    <property type="evidence" value="ECO:0007669"/>
    <property type="project" value="UniProtKB-KW"/>
</dbReference>
<feature type="domain" description="PAP-associated" evidence="6">
    <location>
        <begin position="129"/>
        <end position="156"/>
    </location>
</feature>
<dbReference type="Proteomes" id="UP000887574">
    <property type="component" value="Unplaced"/>
</dbReference>
<proteinExistence type="inferred from homology"/>
<evidence type="ECO:0000256" key="4">
    <source>
        <dbReference type="ARBA" id="ARBA00038491"/>
    </source>
</evidence>
<keyword evidence="7" id="KW-1185">Reference proteome</keyword>
<evidence type="ECO:0000256" key="3">
    <source>
        <dbReference type="ARBA" id="ARBA00022842"/>
    </source>
</evidence>
<dbReference type="WBParaSite" id="jg26808">
    <property type="protein sequence ID" value="jg26808"/>
    <property type="gene ID" value="jg26808"/>
</dbReference>
<dbReference type="SUPFAM" id="SSF81631">
    <property type="entry name" value="PAP/OAS1 substrate-binding domain"/>
    <property type="match status" value="1"/>
</dbReference>
<dbReference type="PANTHER" id="PTHR12271">
    <property type="entry name" value="POLY A POLYMERASE CID PAP -RELATED"/>
    <property type="match status" value="1"/>
</dbReference>
<feature type="region of interest" description="Disordered" evidence="5">
    <location>
        <begin position="191"/>
        <end position="225"/>
    </location>
</feature>
<keyword evidence="1" id="KW-0808">Transferase</keyword>
<dbReference type="PANTHER" id="PTHR12271:SF40">
    <property type="entry name" value="POLY(A) RNA POLYMERASE GLD2"/>
    <property type="match status" value="1"/>
</dbReference>
<dbReference type="InterPro" id="IPR002058">
    <property type="entry name" value="PAP_assoc"/>
</dbReference>
<reference evidence="8" key="1">
    <citation type="submission" date="2022-11" db="UniProtKB">
        <authorList>
            <consortium name="WormBaseParasite"/>
        </authorList>
    </citation>
    <scope>IDENTIFICATION</scope>
</reference>
<protein>
    <submittedName>
        <fullName evidence="8">PAP-associated domain-containing protein</fullName>
    </submittedName>
</protein>